<reference evidence="1" key="1">
    <citation type="journal article" date="2020" name="bioRxiv">
        <title>Chromosome-level reference genome of the European wasp spider Argiope bruennichi: a resource for studies on range expansion and evolutionary adaptation.</title>
        <authorList>
            <person name="Sheffer M.M."/>
            <person name="Hoppe A."/>
            <person name="Krehenwinkel H."/>
            <person name="Uhl G."/>
            <person name="Kuss A.W."/>
            <person name="Jensen L."/>
            <person name="Jensen C."/>
            <person name="Gillespie R.G."/>
            <person name="Hoff K.J."/>
            <person name="Prost S."/>
        </authorList>
    </citation>
    <scope>NUCLEOTIDE SEQUENCE</scope>
</reference>
<dbReference type="AlphaFoldDB" id="A0A8T0EKV0"/>
<dbReference type="Proteomes" id="UP000807504">
    <property type="component" value="Unassembled WGS sequence"/>
</dbReference>
<sequence length="169" mass="19574">MGICTSASSFVVSSQRRFTRARHYNEYWMAFLASCQAWFGRCGSEEDSNCGPKKNFRRAKHVLKLCGGVRVQWRICGDVSPGHFLIEVRNDRRSREPGSTESKYLYRSKDLEIGKIRFRSPLVRSWSKDYYPAASAKQMENSLDILRGREKYLFAHILQVIGGKRHCEI</sequence>
<organism evidence="1 2">
    <name type="scientific">Argiope bruennichi</name>
    <name type="common">Wasp spider</name>
    <name type="synonym">Aranea bruennichi</name>
    <dbReference type="NCBI Taxonomy" id="94029"/>
    <lineage>
        <taxon>Eukaryota</taxon>
        <taxon>Metazoa</taxon>
        <taxon>Ecdysozoa</taxon>
        <taxon>Arthropoda</taxon>
        <taxon>Chelicerata</taxon>
        <taxon>Arachnida</taxon>
        <taxon>Araneae</taxon>
        <taxon>Araneomorphae</taxon>
        <taxon>Entelegynae</taxon>
        <taxon>Araneoidea</taxon>
        <taxon>Araneidae</taxon>
        <taxon>Argiope</taxon>
    </lineage>
</organism>
<accession>A0A8T0EKV0</accession>
<reference evidence="1" key="2">
    <citation type="submission" date="2020-06" db="EMBL/GenBank/DDBJ databases">
        <authorList>
            <person name="Sheffer M."/>
        </authorList>
    </citation>
    <scope>NUCLEOTIDE SEQUENCE</scope>
</reference>
<evidence type="ECO:0000313" key="2">
    <source>
        <dbReference type="Proteomes" id="UP000807504"/>
    </source>
</evidence>
<proteinExistence type="predicted"/>
<dbReference type="EMBL" id="JABXBU010002227">
    <property type="protein sequence ID" value="KAF8774590.1"/>
    <property type="molecule type" value="Genomic_DNA"/>
</dbReference>
<name>A0A8T0EKV0_ARGBR</name>
<comment type="caution">
    <text evidence="1">The sequence shown here is derived from an EMBL/GenBank/DDBJ whole genome shotgun (WGS) entry which is preliminary data.</text>
</comment>
<gene>
    <name evidence="1" type="ORF">HNY73_017122</name>
</gene>
<keyword evidence="2" id="KW-1185">Reference proteome</keyword>
<protein>
    <submittedName>
        <fullName evidence="1">Uncharacterized protein</fullName>
    </submittedName>
</protein>
<evidence type="ECO:0000313" key="1">
    <source>
        <dbReference type="EMBL" id="KAF8774590.1"/>
    </source>
</evidence>